<sequence>MGTFNFLIFLVFTSTFLYTTYSSNNIPVQQTKQTNPVVYIFEYLTGPNVTTTIIAGKSTGEATMKVPNIIEFGTVAVFDYIVKEGASEESKEIGRAQGYYMNSQLDGKAMFMSFSLIFNDGEFKGSTLQFQGSDIYTTEQRELAVVSGTGAFRFVRGYVIMESIEFVDPRIVVGANITLIH</sequence>
<keyword evidence="2" id="KW-1185">Reference proteome</keyword>
<evidence type="ECO:0000313" key="2">
    <source>
        <dbReference type="Proteomes" id="UP001164539"/>
    </source>
</evidence>
<proteinExistence type="predicted"/>
<organism evidence="1 2">
    <name type="scientific">Melia azedarach</name>
    <name type="common">Chinaberry tree</name>
    <dbReference type="NCBI Taxonomy" id="155640"/>
    <lineage>
        <taxon>Eukaryota</taxon>
        <taxon>Viridiplantae</taxon>
        <taxon>Streptophyta</taxon>
        <taxon>Embryophyta</taxon>
        <taxon>Tracheophyta</taxon>
        <taxon>Spermatophyta</taxon>
        <taxon>Magnoliopsida</taxon>
        <taxon>eudicotyledons</taxon>
        <taxon>Gunneridae</taxon>
        <taxon>Pentapetalae</taxon>
        <taxon>rosids</taxon>
        <taxon>malvids</taxon>
        <taxon>Sapindales</taxon>
        <taxon>Meliaceae</taxon>
        <taxon>Melia</taxon>
    </lineage>
</organism>
<comment type="caution">
    <text evidence="1">The sequence shown here is derived from an EMBL/GenBank/DDBJ whole genome shotgun (WGS) entry which is preliminary data.</text>
</comment>
<accession>A0ACC1Y5W8</accession>
<gene>
    <name evidence="1" type="ORF">OWV82_010541</name>
</gene>
<evidence type="ECO:0000313" key="1">
    <source>
        <dbReference type="EMBL" id="KAJ4718910.1"/>
    </source>
</evidence>
<reference evidence="1 2" key="1">
    <citation type="journal article" date="2023" name="Science">
        <title>Complex scaffold remodeling in plant triterpene biosynthesis.</title>
        <authorList>
            <person name="De La Pena R."/>
            <person name="Hodgson H."/>
            <person name="Liu J.C."/>
            <person name="Stephenson M.J."/>
            <person name="Martin A.C."/>
            <person name="Owen C."/>
            <person name="Harkess A."/>
            <person name="Leebens-Mack J."/>
            <person name="Jimenez L.E."/>
            <person name="Osbourn A."/>
            <person name="Sattely E.S."/>
        </authorList>
    </citation>
    <scope>NUCLEOTIDE SEQUENCE [LARGE SCALE GENOMIC DNA]</scope>
    <source>
        <strain evidence="2">cv. JPN11</strain>
        <tissue evidence="1">Leaf</tissue>
    </source>
</reference>
<dbReference type="Proteomes" id="UP001164539">
    <property type="component" value="Chromosome 5"/>
</dbReference>
<protein>
    <submittedName>
        <fullName evidence="1">Dirigent protein</fullName>
    </submittedName>
</protein>
<dbReference type="EMBL" id="CM051398">
    <property type="protein sequence ID" value="KAJ4718910.1"/>
    <property type="molecule type" value="Genomic_DNA"/>
</dbReference>
<name>A0ACC1Y5W8_MELAZ</name>